<accession>A0ABR0K041</accession>
<name>A0ABR0K041_9EURO</name>
<feature type="region of interest" description="Disordered" evidence="5">
    <location>
        <begin position="1"/>
        <end position="67"/>
    </location>
</feature>
<keyword evidence="4 6" id="KW-0472">Membrane</keyword>
<dbReference type="PANTHER" id="PTHR23502:SF5">
    <property type="entry name" value="QUINIDINE RESISTANCE PROTEIN 3"/>
    <property type="match status" value="1"/>
</dbReference>
<evidence type="ECO:0000256" key="2">
    <source>
        <dbReference type="ARBA" id="ARBA00022692"/>
    </source>
</evidence>
<feature type="transmembrane region" description="Helical" evidence="6">
    <location>
        <begin position="350"/>
        <end position="372"/>
    </location>
</feature>
<feature type="region of interest" description="Disordered" evidence="5">
    <location>
        <begin position="300"/>
        <end position="320"/>
    </location>
</feature>
<keyword evidence="9" id="KW-1185">Reference proteome</keyword>
<evidence type="ECO:0000256" key="5">
    <source>
        <dbReference type="SAM" id="MobiDB-lite"/>
    </source>
</evidence>
<feature type="transmembrane region" description="Helical" evidence="6">
    <location>
        <begin position="206"/>
        <end position="226"/>
    </location>
</feature>
<protein>
    <recommendedName>
        <fullName evidence="7">Major facilitator superfamily (MFS) profile domain-containing protein</fullName>
    </recommendedName>
</protein>
<dbReference type="Gene3D" id="1.20.1250.20">
    <property type="entry name" value="MFS general substrate transporter like domains"/>
    <property type="match status" value="1"/>
</dbReference>
<feature type="transmembrane region" description="Helical" evidence="6">
    <location>
        <begin position="384"/>
        <end position="406"/>
    </location>
</feature>
<feature type="transmembrane region" description="Helical" evidence="6">
    <location>
        <begin position="268"/>
        <end position="285"/>
    </location>
</feature>
<dbReference type="PANTHER" id="PTHR23502">
    <property type="entry name" value="MAJOR FACILITATOR SUPERFAMILY"/>
    <property type="match status" value="1"/>
</dbReference>
<dbReference type="EMBL" id="JAVRRG010000145">
    <property type="protein sequence ID" value="KAK5080798.1"/>
    <property type="molecule type" value="Genomic_DNA"/>
</dbReference>
<gene>
    <name evidence="8" type="ORF">LTR24_008421</name>
</gene>
<evidence type="ECO:0000259" key="7">
    <source>
        <dbReference type="PROSITE" id="PS50850"/>
    </source>
</evidence>
<evidence type="ECO:0000313" key="9">
    <source>
        <dbReference type="Proteomes" id="UP001345013"/>
    </source>
</evidence>
<evidence type="ECO:0000256" key="4">
    <source>
        <dbReference type="ARBA" id="ARBA00023136"/>
    </source>
</evidence>
<evidence type="ECO:0000313" key="8">
    <source>
        <dbReference type="EMBL" id="KAK5080798.1"/>
    </source>
</evidence>
<dbReference type="InterPro" id="IPR011701">
    <property type="entry name" value="MFS"/>
</dbReference>
<reference evidence="8 9" key="1">
    <citation type="submission" date="2023-08" db="EMBL/GenBank/DDBJ databases">
        <title>Black Yeasts Isolated from many extreme environments.</title>
        <authorList>
            <person name="Coleine C."/>
            <person name="Stajich J.E."/>
            <person name="Selbmann L."/>
        </authorList>
    </citation>
    <scope>NUCLEOTIDE SEQUENCE [LARGE SCALE GENOMIC DNA]</scope>
    <source>
        <strain evidence="8 9">CCFEE 5885</strain>
    </source>
</reference>
<dbReference type="PROSITE" id="PS50850">
    <property type="entry name" value="MFS"/>
    <property type="match status" value="1"/>
</dbReference>
<dbReference type="InterPro" id="IPR036259">
    <property type="entry name" value="MFS_trans_sf"/>
</dbReference>
<feature type="transmembrane region" description="Helical" evidence="6">
    <location>
        <begin position="440"/>
        <end position="457"/>
    </location>
</feature>
<feature type="transmembrane region" description="Helical" evidence="6">
    <location>
        <begin position="176"/>
        <end position="194"/>
    </location>
</feature>
<dbReference type="CDD" id="cd17323">
    <property type="entry name" value="MFS_Tpo1_MDR_like"/>
    <property type="match status" value="1"/>
</dbReference>
<feature type="transmembrane region" description="Helical" evidence="6">
    <location>
        <begin position="463"/>
        <end position="486"/>
    </location>
</feature>
<feature type="compositionally biased region" description="Basic and acidic residues" evidence="5">
    <location>
        <begin position="52"/>
        <end position="67"/>
    </location>
</feature>
<feature type="transmembrane region" description="Helical" evidence="6">
    <location>
        <begin position="145"/>
        <end position="164"/>
    </location>
</feature>
<dbReference type="InterPro" id="IPR020846">
    <property type="entry name" value="MFS_dom"/>
</dbReference>
<evidence type="ECO:0000256" key="3">
    <source>
        <dbReference type="ARBA" id="ARBA00022989"/>
    </source>
</evidence>
<organism evidence="8 9">
    <name type="scientific">Lithohypha guttulata</name>
    <dbReference type="NCBI Taxonomy" id="1690604"/>
    <lineage>
        <taxon>Eukaryota</taxon>
        <taxon>Fungi</taxon>
        <taxon>Dikarya</taxon>
        <taxon>Ascomycota</taxon>
        <taxon>Pezizomycotina</taxon>
        <taxon>Eurotiomycetes</taxon>
        <taxon>Chaetothyriomycetidae</taxon>
        <taxon>Chaetothyriales</taxon>
        <taxon>Trichomeriaceae</taxon>
        <taxon>Lithohypha</taxon>
    </lineage>
</organism>
<sequence length="626" mass="69818">MAERSDRVEPSTLETVIENEKHTPVQGIREEPLNKVEHRSSTQDDAQSERTTIADRESTQQERPDLERIESVKLPLVKVPRSERRGLFARFAAIPEVTEPHHYSNTTKWLITFIVAISAAAAPVGSSIILPTLVQVGDELHASPAITNLSVATYMISMAVWPLWWSSFSEIFGRRTIYLISFAMFIVFGVLSAASKNIAMLIVMRMFNGGAAASVQAVGAGTIADIWESFERGKAMGYFYLGPLLGPLLAPIIGGVLGETLGWRATQWALAVFGVAVWIMIFFALPETLKATKDFAAEGATDGTGAPRRPQLSRTSTREAVQQRSKQYARLLRMMFLDPLRVLGHLRFPLVLLCVYYSSVTFGSLYVLNISIQYTFEKPPYDFTTLIVGLLYTPNSLGYILAALLGGRWMDKIMAREARKRQKDSHDPIILLPEDRMRENAWLGALIYPAALIWYGWTADFGIFWLVPMVANFFYGLGSMLIFAMSTTMLTEFMPQKSSSGVAVNNFCRNILSCIGTIVGAPLIDALGNGWLFTILGLWTLSSASVIWAVRHFGPKWRKSTSTVVPGIDELSPNDAQYPVLPDVLMRNLTCQTCSNRNHFVLTILLFRGIVIAWLRTGDRDWFDGF</sequence>
<evidence type="ECO:0000256" key="6">
    <source>
        <dbReference type="SAM" id="Phobius"/>
    </source>
</evidence>
<proteinExistence type="predicted"/>
<feature type="domain" description="Major facilitator superfamily (MFS) profile" evidence="7">
    <location>
        <begin position="111"/>
        <end position="555"/>
    </location>
</feature>
<feature type="transmembrane region" description="Helical" evidence="6">
    <location>
        <begin position="530"/>
        <end position="550"/>
    </location>
</feature>
<dbReference type="SUPFAM" id="SSF103473">
    <property type="entry name" value="MFS general substrate transporter"/>
    <property type="match status" value="1"/>
</dbReference>
<dbReference type="Pfam" id="PF07690">
    <property type="entry name" value="MFS_1"/>
    <property type="match status" value="1"/>
</dbReference>
<keyword evidence="3 6" id="KW-1133">Transmembrane helix</keyword>
<dbReference type="Proteomes" id="UP001345013">
    <property type="component" value="Unassembled WGS sequence"/>
</dbReference>
<feature type="transmembrane region" description="Helical" evidence="6">
    <location>
        <begin position="238"/>
        <end position="256"/>
    </location>
</feature>
<feature type="transmembrane region" description="Helical" evidence="6">
    <location>
        <begin position="600"/>
        <end position="617"/>
    </location>
</feature>
<feature type="transmembrane region" description="Helical" evidence="6">
    <location>
        <begin position="109"/>
        <end position="133"/>
    </location>
</feature>
<evidence type="ECO:0000256" key="1">
    <source>
        <dbReference type="ARBA" id="ARBA00004141"/>
    </source>
</evidence>
<feature type="transmembrane region" description="Helical" evidence="6">
    <location>
        <begin position="507"/>
        <end position="524"/>
    </location>
</feature>
<comment type="caution">
    <text evidence="8">The sequence shown here is derived from an EMBL/GenBank/DDBJ whole genome shotgun (WGS) entry which is preliminary data.</text>
</comment>
<feature type="compositionally biased region" description="Basic and acidic residues" evidence="5">
    <location>
        <begin position="18"/>
        <end position="42"/>
    </location>
</feature>
<comment type="subcellular location">
    <subcellularLocation>
        <location evidence="1">Membrane</location>
        <topology evidence="1">Multi-pass membrane protein</topology>
    </subcellularLocation>
</comment>
<keyword evidence="2 6" id="KW-0812">Transmembrane</keyword>